<feature type="transmembrane region" description="Helical" evidence="7">
    <location>
        <begin position="524"/>
        <end position="546"/>
    </location>
</feature>
<evidence type="ECO:0000256" key="5">
    <source>
        <dbReference type="ARBA" id="ARBA00023136"/>
    </source>
</evidence>
<keyword evidence="9" id="KW-1185">Reference proteome</keyword>
<accession>A0A5N7A5T0</accession>
<feature type="transmembrane region" description="Helical" evidence="7">
    <location>
        <begin position="613"/>
        <end position="634"/>
    </location>
</feature>
<dbReference type="GO" id="GO:0005778">
    <property type="term" value="C:peroxisomal membrane"/>
    <property type="evidence" value="ECO:0007669"/>
    <property type="project" value="InterPro"/>
</dbReference>
<dbReference type="AlphaFoldDB" id="A0A5N7A5T0"/>
<dbReference type="PANTHER" id="PTHR43791:SF46">
    <property type="entry name" value="MAJOR FACILITATOR SUPERFAMILY (MFS) PROFILE DOMAIN-CONTAINING PROTEIN-RELATED"/>
    <property type="match status" value="1"/>
</dbReference>
<comment type="subcellular location">
    <subcellularLocation>
        <location evidence="1">Membrane</location>
        <topology evidence="1">Multi-pass membrane protein</topology>
    </subcellularLocation>
</comment>
<feature type="transmembrane region" description="Helical" evidence="7">
    <location>
        <begin position="781"/>
        <end position="802"/>
    </location>
</feature>
<dbReference type="Pfam" id="PF04882">
    <property type="entry name" value="Peroxin-3"/>
    <property type="match status" value="1"/>
</dbReference>
<reference evidence="8 9" key="1">
    <citation type="submission" date="2019-04" db="EMBL/GenBank/DDBJ databases">
        <title>Friends and foes A comparative genomics studyof 23 Aspergillus species from section Flavi.</title>
        <authorList>
            <consortium name="DOE Joint Genome Institute"/>
            <person name="Kjaerbolling I."/>
            <person name="Vesth T."/>
            <person name="Frisvad J.C."/>
            <person name="Nybo J.L."/>
            <person name="Theobald S."/>
            <person name="Kildgaard S."/>
            <person name="Isbrandt T."/>
            <person name="Kuo A."/>
            <person name="Sato A."/>
            <person name="Lyhne E.K."/>
            <person name="Kogle M.E."/>
            <person name="Wiebenga A."/>
            <person name="Kun R.S."/>
            <person name="Lubbers R.J."/>
            <person name="Makela M.R."/>
            <person name="Barry K."/>
            <person name="Chovatia M."/>
            <person name="Clum A."/>
            <person name="Daum C."/>
            <person name="Haridas S."/>
            <person name="He G."/>
            <person name="LaButti K."/>
            <person name="Lipzen A."/>
            <person name="Mondo S."/>
            <person name="Riley R."/>
            <person name="Salamov A."/>
            <person name="Simmons B.A."/>
            <person name="Magnuson J.K."/>
            <person name="Henrissat B."/>
            <person name="Mortensen U.H."/>
            <person name="Larsen T.O."/>
            <person name="Devries R.P."/>
            <person name="Grigoriev I.V."/>
            <person name="Machida M."/>
            <person name="Baker S.E."/>
            <person name="Andersen M.R."/>
        </authorList>
    </citation>
    <scope>NUCLEOTIDE SEQUENCE [LARGE SCALE GENOMIC DNA]</scope>
    <source>
        <strain evidence="8 9">CBS 763.97</strain>
    </source>
</reference>
<dbReference type="Proteomes" id="UP000326268">
    <property type="component" value="Unassembled WGS sequence"/>
</dbReference>
<organism evidence="8 9">
    <name type="scientific">Aspergillus caelatus</name>
    <dbReference type="NCBI Taxonomy" id="61420"/>
    <lineage>
        <taxon>Eukaryota</taxon>
        <taxon>Fungi</taxon>
        <taxon>Dikarya</taxon>
        <taxon>Ascomycota</taxon>
        <taxon>Pezizomycotina</taxon>
        <taxon>Eurotiomycetes</taxon>
        <taxon>Eurotiomycetidae</taxon>
        <taxon>Eurotiales</taxon>
        <taxon>Aspergillaceae</taxon>
        <taxon>Aspergillus</taxon>
        <taxon>Aspergillus subgen. Circumdati</taxon>
    </lineage>
</organism>
<dbReference type="RefSeq" id="XP_031928034.1">
    <property type="nucleotide sequence ID" value="XM_032070315.1"/>
</dbReference>
<feature type="transmembrane region" description="Helical" evidence="7">
    <location>
        <begin position="15"/>
        <end position="34"/>
    </location>
</feature>
<feature type="transmembrane region" description="Helical" evidence="7">
    <location>
        <begin position="814"/>
        <end position="835"/>
    </location>
</feature>
<evidence type="ECO:0000313" key="8">
    <source>
        <dbReference type="EMBL" id="KAE8364953.1"/>
    </source>
</evidence>
<dbReference type="EMBL" id="ML737640">
    <property type="protein sequence ID" value="KAE8364953.1"/>
    <property type="molecule type" value="Genomic_DNA"/>
</dbReference>
<evidence type="ECO:0000256" key="2">
    <source>
        <dbReference type="ARBA" id="ARBA00022448"/>
    </source>
</evidence>
<dbReference type="CDD" id="cd17327">
    <property type="entry name" value="MFS_FEN2_like"/>
    <property type="match status" value="1"/>
</dbReference>
<dbReference type="SUPFAM" id="SSF103473">
    <property type="entry name" value="MFS general substrate transporter"/>
    <property type="match status" value="1"/>
</dbReference>
<feature type="transmembrane region" description="Helical" evidence="7">
    <location>
        <begin position="646"/>
        <end position="668"/>
    </location>
</feature>
<dbReference type="FunFam" id="1.20.1250.20:FF:000034">
    <property type="entry name" value="MFS general substrate transporter"/>
    <property type="match status" value="1"/>
</dbReference>
<keyword evidence="4 7" id="KW-1133">Transmembrane helix</keyword>
<feature type="transmembrane region" description="Helical" evidence="7">
    <location>
        <begin position="847"/>
        <end position="866"/>
    </location>
</feature>
<dbReference type="GO" id="GO:0022857">
    <property type="term" value="F:transmembrane transporter activity"/>
    <property type="evidence" value="ECO:0007669"/>
    <property type="project" value="InterPro"/>
</dbReference>
<dbReference type="GO" id="GO:0007031">
    <property type="term" value="P:peroxisome organization"/>
    <property type="evidence" value="ECO:0007669"/>
    <property type="project" value="InterPro"/>
</dbReference>
<evidence type="ECO:0000256" key="6">
    <source>
        <dbReference type="SAM" id="MobiDB-lite"/>
    </source>
</evidence>
<dbReference type="InterPro" id="IPR036259">
    <property type="entry name" value="MFS_trans_sf"/>
</dbReference>
<evidence type="ECO:0000256" key="1">
    <source>
        <dbReference type="ARBA" id="ARBA00004141"/>
    </source>
</evidence>
<feature type="transmembrane region" description="Helical" evidence="7">
    <location>
        <begin position="553"/>
        <end position="577"/>
    </location>
</feature>
<keyword evidence="3 7" id="KW-0812">Transmembrane</keyword>
<proteinExistence type="predicted"/>
<dbReference type="PANTHER" id="PTHR43791">
    <property type="entry name" value="PERMEASE-RELATED"/>
    <property type="match status" value="1"/>
</dbReference>
<evidence type="ECO:0000256" key="7">
    <source>
        <dbReference type="SAM" id="Phobius"/>
    </source>
</evidence>
<keyword evidence="5 7" id="KW-0472">Membrane</keyword>
<feature type="region of interest" description="Disordered" evidence="6">
    <location>
        <begin position="104"/>
        <end position="159"/>
    </location>
</feature>
<dbReference type="InterPro" id="IPR011701">
    <property type="entry name" value="MFS"/>
</dbReference>
<dbReference type="GeneID" id="43654761"/>
<name>A0A5N7A5T0_9EURO</name>
<dbReference type="OrthoDB" id="45930at2759"/>
<evidence type="ECO:0000256" key="3">
    <source>
        <dbReference type="ARBA" id="ARBA00022692"/>
    </source>
</evidence>
<dbReference type="GO" id="GO:0005886">
    <property type="term" value="C:plasma membrane"/>
    <property type="evidence" value="ECO:0007669"/>
    <property type="project" value="TreeGrafter"/>
</dbReference>
<feature type="compositionally biased region" description="Polar residues" evidence="6">
    <location>
        <begin position="129"/>
        <end position="145"/>
    </location>
</feature>
<protein>
    <submittedName>
        <fullName evidence="8">Putative MFS transporter</fullName>
    </submittedName>
</protein>
<evidence type="ECO:0000256" key="4">
    <source>
        <dbReference type="ARBA" id="ARBA00022989"/>
    </source>
</evidence>
<dbReference type="Pfam" id="PF07690">
    <property type="entry name" value="MFS_1"/>
    <property type="match status" value="1"/>
</dbReference>
<gene>
    <name evidence="8" type="ORF">BDV27DRAFT_144836</name>
</gene>
<dbReference type="Gene3D" id="1.20.1250.20">
    <property type="entry name" value="MFS general substrate transporter like domains"/>
    <property type="match status" value="2"/>
</dbReference>
<feature type="transmembrane region" description="Helical" evidence="7">
    <location>
        <begin position="878"/>
        <end position="900"/>
    </location>
</feature>
<sequence length="935" mass="105665">MIGATRRWFRRNRKGLAIGAGVIGAGYLAGQYVLSKISEARERMSSDRIARENLRRRFEQNQTDCTYTVLALLPTAAEDILDALPVEELTKELQRKRAERLARLSAGEGTGSDLSSVSPSLPEDDRRSLSSFQSDGFVRTSQPGESSVEGDGEARPKRNKTQLWNEVKITSITRSFTLVYTLSLLTIFTRIQLNLLGRRNYLSSVISMATPPANESTIRLEDHDDDDLTQTLGNDFETNRRYLAFSWWLLHRGWKQLMNEVQTAVTDVFGPLNPREDVSLARLSELFLEVRKRVEGHTEEERKHRKWLSYLLPPCEEEDKVLEESGVLGVTELANSQTATTLRHLLDETADLIESPTFTRVLMLLNNECFQTLIHQCTADAFKSASQTPRSVPQSFTSFATVVPGADSSEPKAKLANILAVLARQAHVIGNGTNPPNLYLTAMDQGVRELEAFAANEGHVDAHPTDLPQLRNTTERKLMAKIDWHIMPCLCVMYLLAFLDRVNISNAAVLGLQEDLNIVDGTKYNTALTIFFVPYVIFEIPSNILLKKLRPHVWLTGCMFLFGLVTICQGLVSGWGGLMTTRWFLGMFETGMFPGCFYLLGMWYKRNEAQKRFSFFFSSTTLAGAFGGLLASGLGKMDGIRGYRGWRWVFIIEGLITCVVSLAWFFVIPDFPEEVKWLTDEEREFIRAKLAKDSGGAGHDAKIGWRDILEVFKDYIHRWHDVFRSGCHSIWICLLRANHYQKLWLRWYVSIKTQLYSIPPWAAAWGFSMLVAILSDKTRHRFAFTMAPMLIAMAGFGILLNVHGQAHRNIQYGALFMVTCGCYSAMPVIVCWFAMNLSGHRRRSVGTAWQVGFGNIGGIISTYAFLKKDAPEYRPGYIISVSFLSFSAACCIGYFAAVWYDNRRRDQAMADGMAIPSDEEQELLGDMALNYRYSY</sequence>
<feature type="transmembrane region" description="Helical" evidence="7">
    <location>
        <begin position="583"/>
        <end position="601"/>
    </location>
</feature>
<keyword evidence="2" id="KW-0813">Transport</keyword>
<evidence type="ECO:0000313" key="9">
    <source>
        <dbReference type="Proteomes" id="UP000326268"/>
    </source>
</evidence>
<dbReference type="InterPro" id="IPR006966">
    <property type="entry name" value="Peroxin-3"/>
</dbReference>